<evidence type="ECO:0000256" key="1">
    <source>
        <dbReference type="ARBA" id="ARBA00004651"/>
    </source>
</evidence>
<gene>
    <name evidence="10" type="ORF">H9809_02835</name>
</gene>
<dbReference type="GO" id="GO:0008982">
    <property type="term" value="F:protein-N(PI)-phosphohistidine-sugar phosphotransferase activity"/>
    <property type="evidence" value="ECO:0007669"/>
    <property type="project" value="InterPro"/>
</dbReference>
<reference evidence="10" key="1">
    <citation type="journal article" date="2021" name="PeerJ">
        <title>Extensive microbial diversity within the chicken gut microbiome revealed by metagenomics and culture.</title>
        <authorList>
            <person name="Gilroy R."/>
            <person name="Ravi A."/>
            <person name="Getino M."/>
            <person name="Pursley I."/>
            <person name="Horton D.L."/>
            <person name="Alikhan N.F."/>
            <person name="Baker D."/>
            <person name="Gharbi K."/>
            <person name="Hall N."/>
            <person name="Watson M."/>
            <person name="Adriaenssens E.M."/>
            <person name="Foster-Nyarko E."/>
            <person name="Jarju S."/>
            <person name="Secka A."/>
            <person name="Antonio M."/>
            <person name="Oren A."/>
            <person name="Chaudhuri R.R."/>
            <person name="La Ragione R."/>
            <person name="Hildebrand F."/>
            <person name="Pallen M.J."/>
        </authorList>
    </citation>
    <scope>NUCLEOTIDE SEQUENCE</scope>
    <source>
        <strain evidence="10">1068</strain>
    </source>
</reference>
<organism evidence="10 11">
    <name type="scientific">Candidatus Blautia pullicola</name>
    <dbReference type="NCBI Taxonomy" id="2838498"/>
    <lineage>
        <taxon>Bacteria</taxon>
        <taxon>Bacillati</taxon>
        <taxon>Bacillota</taxon>
        <taxon>Clostridia</taxon>
        <taxon>Lachnospirales</taxon>
        <taxon>Lachnospiraceae</taxon>
        <taxon>Blautia</taxon>
    </lineage>
</organism>
<feature type="transmembrane region" description="Helical" evidence="8">
    <location>
        <begin position="195"/>
        <end position="214"/>
    </location>
</feature>
<dbReference type="Pfam" id="PF13303">
    <property type="entry name" value="PTS_EIIC_2"/>
    <property type="match status" value="1"/>
</dbReference>
<dbReference type="AlphaFoldDB" id="A0A9D2FQI5"/>
<evidence type="ECO:0000313" key="11">
    <source>
        <dbReference type="Proteomes" id="UP000824056"/>
    </source>
</evidence>
<comment type="subcellular location">
    <subcellularLocation>
        <location evidence="1">Cell membrane</location>
        <topology evidence="1">Multi-pass membrane protein</topology>
    </subcellularLocation>
</comment>
<keyword evidence="4 10" id="KW-0762">Sugar transport</keyword>
<name>A0A9D2FQI5_9FIRM</name>
<evidence type="ECO:0000256" key="4">
    <source>
        <dbReference type="ARBA" id="ARBA00022597"/>
    </source>
</evidence>
<reference evidence="10" key="2">
    <citation type="submission" date="2021-04" db="EMBL/GenBank/DDBJ databases">
        <authorList>
            <person name="Gilroy R."/>
        </authorList>
    </citation>
    <scope>NUCLEOTIDE SEQUENCE</scope>
    <source>
        <strain evidence="10">1068</strain>
    </source>
</reference>
<dbReference type="GO" id="GO:0009401">
    <property type="term" value="P:phosphoenolpyruvate-dependent sugar phosphotransferase system"/>
    <property type="evidence" value="ECO:0007669"/>
    <property type="project" value="InterPro"/>
</dbReference>
<evidence type="ECO:0000313" key="10">
    <source>
        <dbReference type="EMBL" id="HIZ64832.1"/>
    </source>
</evidence>
<keyword evidence="2" id="KW-0813">Transport</keyword>
<accession>A0A9D2FQI5</accession>
<feature type="domain" description="Phosphotransferase system EIIC" evidence="9">
    <location>
        <begin position="1"/>
        <end position="335"/>
    </location>
</feature>
<keyword evidence="5 8" id="KW-0812">Transmembrane</keyword>
<evidence type="ECO:0000256" key="7">
    <source>
        <dbReference type="ARBA" id="ARBA00023136"/>
    </source>
</evidence>
<dbReference type="GO" id="GO:0005886">
    <property type="term" value="C:plasma membrane"/>
    <property type="evidence" value="ECO:0007669"/>
    <property type="project" value="UniProtKB-SubCell"/>
</dbReference>
<protein>
    <submittedName>
        <fullName evidence="10">PTS sugar transporter subunit IIC</fullName>
    </submittedName>
</protein>
<proteinExistence type="predicted"/>
<keyword evidence="3" id="KW-1003">Cell membrane</keyword>
<dbReference type="EMBL" id="DXBG01000064">
    <property type="protein sequence ID" value="HIZ64832.1"/>
    <property type="molecule type" value="Genomic_DNA"/>
</dbReference>
<dbReference type="InterPro" id="IPR003352">
    <property type="entry name" value="PTS_EIIC"/>
</dbReference>
<sequence length="337" mass="34548">MAYGLFATLIIGTIIQQIGNLIGGSWGTLIFQFGKFAAAMTSAGIGVGVACRFKESSLVVLSAATAGMVGGFASKISAGTVFAEDGSLILSGPGEPLGAFVAAYIAIELSRLIAGKTKLDIILAPMAGIFGGSLVGMWVGPPISRLMNELGRLINWGTEQQPFLMGIVVSVIMGMVLTLPISSAALGVILDLSGLAAGAATIGCCCNMVGFAVASYKENGLSGLIAQGIGTSMLQVPNIMRRPLIWLPAIISSAILGPVGTMAAHMTSNATGSGMGTAGFVGQIMTWQTMVPQEGAMIVMIKILVLHFILPGLLALGISNGMRKLGLIKDGDMKLEI</sequence>
<evidence type="ECO:0000256" key="6">
    <source>
        <dbReference type="ARBA" id="ARBA00022989"/>
    </source>
</evidence>
<feature type="transmembrane region" description="Helical" evidence="8">
    <location>
        <begin position="163"/>
        <end position="188"/>
    </location>
</feature>
<evidence type="ECO:0000256" key="5">
    <source>
        <dbReference type="ARBA" id="ARBA00022692"/>
    </source>
</evidence>
<keyword evidence="7 8" id="KW-0472">Membrane</keyword>
<feature type="transmembrane region" description="Helical" evidence="8">
    <location>
        <begin position="33"/>
        <end position="51"/>
    </location>
</feature>
<comment type="caution">
    <text evidence="10">The sequence shown here is derived from an EMBL/GenBank/DDBJ whole genome shotgun (WGS) entry which is preliminary data.</text>
</comment>
<dbReference type="Proteomes" id="UP000824056">
    <property type="component" value="Unassembled WGS sequence"/>
</dbReference>
<feature type="transmembrane region" description="Helical" evidence="8">
    <location>
        <begin position="58"/>
        <end position="77"/>
    </location>
</feature>
<feature type="transmembrane region" description="Helical" evidence="8">
    <location>
        <begin position="121"/>
        <end position="143"/>
    </location>
</feature>
<evidence type="ECO:0000259" key="9">
    <source>
        <dbReference type="Pfam" id="PF13303"/>
    </source>
</evidence>
<feature type="transmembrane region" description="Helical" evidence="8">
    <location>
        <begin position="97"/>
        <end position="114"/>
    </location>
</feature>
<evidence type="ECO:0000256" key="2">
    <source>
        <dbReference type="ARBA" id="ARBA00022448"/>
    </source>
</evidence>
<keyword evidence="6 8" id="KW-1133">Transmembrane helix</keyword>
<feature type="transmembrane region" description="Helical" evidence="8">
    <location>
        <begin position="295"/>
        <end position="318"/>
    </location>
</feature>
<feature type="transmembrane region" description="Helical" evidence="8">
    <location>
        <begin position="244"/>
        <end position="266"/>
    </location>
</feature>
<evidence type="ECO:0000256" key="8">
    <source>
        <dbReference type="SAM" id="Phobius"/>
    </source>
</evidence>
<evidence type="ECO:0000256" key="3">
    <source>
        <dbReference type="ARBA" id="ARBA00022475"/>
    </source>
</evidence>